<evidence type="ECO:0000256" key="1">
    <source>
        <dbReference type="SAM" id="MobiDB-lite"/>
    </source>
</evidence>
<dbReference type="Gene3D" id="3.30.250.20">
    <property type="entry name" value="L1 transposable element, C-terminal domain"/>
    <property type="match status" value="1"/>
</dbReference>
<gene>
    <name evidence="2" type="ORF">XELAEV_18024719mg</name>
</gene>
<protein>
    <submittedName>
        <fullName evidence="2">Uncharacterized protein</fullName>
    </submittedName>
</protein>
<feature type="compositionally biased region" description="Low complexity" evidence="1">
    <location>
        <begin position="49"/>
        <end position="62"/>
    </location>
</feature>
<dbReference type="PANTHER" id="PTHR11505">
    <property type="entry name" value="L1 TRANSPOSABLE ELEMENT-RELATED"/>
    <property type="match status" value="1"/>
</dbReference>
<reference evidence="3" key="1">
    <citation type="journal article" date="2016" name="Nature">
        <title>Genome evolution in the allotetraploid frog Xenopus laevis.</title>
        <authorList>
            <person name="Session A.M."/>
            <person name="Uno Y."/>
            <person name="Kwon T."/>
            <person name="Chapman J.A."/>
            <person name="Toyoda A."/>
            <person name="Takahashi S."/>
            <person name="Fukui A."/>
            <person name="Hikosaka A."/>
            <person name="Suzuki A."/>
            <person name="Kondo M."/>
            <person name="van Heeringen S.J."/>
            <person name="Quigley I."/>
            <person name="Heinz S."/>
            <person name="Ogino H."/>
            <person name="Ochi H."/>
            <person name="Hellsten U."/>
            <person name="Lyons J.B."/>
            <person name="Simakov O."/>
            <person name="Putnam N."/>
            <person name="Stites J."/>
            <person name="Kuroki Y."/>
            <person name="Tanaka T."/>
            <person name="Michiue T."/>
            <person name="Watanabe M."/>
            <person name="Bogdanovic O."/>
            <person name="Lister R."/>
            <person name="Georgiou G."/>
            <person name="Paranjpe S.S."/>
            <person name="van Kruijsbergen I."/>
            <person name="Shu S."/>
            <person name="Carlson J."/>
            <person name="Kinoshita T."/>
            <person name="Ohta Y."/>
            <person name="Mawaribuchi S."/>
            <person name="Jenkins J."/>
            <person name="Grimwood J."/>
            <person name="Schmutz J."/>
            <person name="Mitros T."/>
            <person name="Mozaffari S.V."/>
            <person name="Suzuki Y."/>
            <person name="Haramoto Y."/>
            <person name="Yamamoto T.S."/>
            <person name="Takagi C."/>
            <person name="Heald R."/>
            <person name="Miller K."/>
            <person name="Haudenschild C."/>
            <person name="Kitzman J."/>
            <person name="Nakayama T."/>
            <person name="Izutsu Y."/>
            <person name="Robert J."/>
            <person name="Fortriede J."/>
            <person name="Burns K."/>
            <person name="Lotay V."/>
            <person name="Karimi K."/>
            <person name="Yasuoka Y."/>
            <person name="Dichmann D.S."/>
            <person name="Flajnik M.F."/>
            <person name="Houston D.W."/>
            <person name="Shendure J."/>
            <person name="DuPasquier L."/>
            <person name="Vize P.D."/>
            <person name="Zorn A.M."/>
            <person name="Ito M."/>
            <person name="Marcotte E.M."/>
            <person name="Wallingford J.B."/>
            <person name="Ito Y."/>
            <person name="Asashima M."/>
            <person name="Ueno N."/>
            <person name="Matsuda Y."/>
            <person name="Veenstra G.J."/>
            <person name="Fujiyama A."/>
            <person name="Harland R.M."/>
            <person name="Taira M."/>
            <person name="Rokhsar D.S."/>
        </authorList>
    </citation>
    <scope>NUCLEOTIDE SEQUENCE [LARGE SCALE GENOMIC DNA]</scope>
    <source>
        <strain evidence="3">J</strain>
    </source>
</reference>
<proteinExistence type="predicted"/>
<feature type="region of interest" description="Disordered" evidence="1">
    <location>
        <begin position="1"/>
        <end position="62"/>
    </location>
</feature>
<evidence type="ECO:0000313" key="2">
    <source>
        <dbReference type="EMBL" id="OCT82206.1"/>
    </source>
</evidence>
<feature type="compositionally biased region" description="Basic and acidic residues" evidence="1">
    <location>
        <begin position="38"/>
        <end position="47"/>
    </location>
</feature>
<dbReference type="AlphaFoldDB" id="A0A974D0K2"/>
<evidence type="ECO:0000313" key="3">
    <source>
        <dbReference type="Proteomes" id="UP000694892"/>
    </source>
</evidence>
<dbReference type="EMBL" id="CM004473">
    <property type="protein sequence ID" value="OCT82206.1"/>
    <property type="molecule type" value="Genomic_DNA"/>
</dbReference>
<sequence length="312" mass="35245">MGKSTKKQPPTTPANISHSQGDLTRFLDKKSKQANTSEESKMADAMRRSPSPAGSTASGYSTTSLPQDLRSLFANLPTKADLNAVAQTIQEAHKADIADLRKDLQAIGDAQAQLEVRLEKAETVCNTVFDRVNDHHRYLYLIKKQMEELDNRGRRNNLRIRGIPESVTQAELRTTVCAIFNTILGKAITEPLELDRDVAIFPDLAWLTLQQRRALKPLTTTLREKEIAYRWTFPFALIASKNNRQFSLKEPAELESFCKALDLPDIKLNDWTDLAYNGDLLDQLCTDYWIPAHQRASRGHRSHTATPRSNME</sequence>
<accession>A0A974D0K2</accession>
<dbReference type="InterPro" id="IPR004244">
    <property type="entry name" value="Transposase_22"/>
</dbReference>
<dbReference type="Proteomes" id="UP000694892">
    <property type="component" value="Chromosome 4S"/>
</dbReference>
<organism evidence="2 3">
    <name type="scientific">Xenopus laevis</name>
    <name type="common">African clawed frog</name>
    <dbReference type="NCBI Taxonomy" id="8355"/>
    <lineage>
        <taxon>Eukaryota</taxon>
        <taxon>Metazoa</taxon>
        <taxon>Chordata</taxon>
        <taxon>Craniata</taxon>
        <taxon>Vertebrata</taxon>
        <taxon>Euteleostomi</taxon>
        <taxon>Amphibia</taxon>
        <taxon>Batrachia</taxon>
        <taxon>Anura</taxon>
        <taxon>Pipoidea</taxon>
        <taxon>Pipidae</taxon>
        <taxon>Xenopodinae</taxon>
        <taxon>Xenopus</taxon>
        <taxon>Xenopus</taxon>
    </lineage>
</organism>
<dbReference type="InterPro" id="IPR042566">
    <property type="entry name" value="L1_C"/>
</dbReference>
<feature type="compositionally biased region" description="Polar residues" evidence="1">
    <location>
        <begin position="7"/>
        <end position="22"/>
    </location>
</feature>
<name>A0A974D0K2_XENLA</name>